<dbReference type="GO" id="GO:0003958">
    <property type="term" value="F:NADPH-hemoprotein reductase activity"/>
    <property type="evidence" value="ECO:0007669"/>
    <property type="project" value="UniProtKB-EC"/>
</dbReference>
<dbReference type="AlphaFoldDB" id="A0A2N5CUP4"/>
<evidence type="ECO:0000313" key="8">
    <source>
        <dbReference type="EMBL" id="AYV44985.1"/>
    </source>
</evidence>
<evidence type="ECO:0000313" key="11">
    <source>
        <dbReference type="Proteomes" id="UP000281192"/>
    </source>
</evidence>
<evidence type="ECO:0000259" key="7">
    <source>
        <dbReference type="PROSITE" id="PS51384"/>
    </source>
</evidence>
<gene>
    <name evidence="8" type="ORF">C1707_01210</name>
    <name evidence="9" type="ORF">CFHF_09825</name>
</gene>
<feature type="domain" description="Flavodoxin-like" evidence="6">
    <location>
        <begin position="58"/>
        <end position="193"/>
    </location>
</feature>
<dbReference type="InterPro" id="IPR029039">
    <property type="entry name" value="Flavoprotein-like_sf"/>
</dbReference>
<keyword evidence="3" id="KW-0249">Electron transport</keyword>
<dbReference type="SUPFAM" id="SSF63380">
    <property type="entry name" value="Riboflavin synthase domain-like"/>
    <property type="match status" value="1"/>
</dbReference>
<dbReference type="RefSeq" id="WP_101712843.1">
    <property type="nucleotide sequence ID" value="NZ_CP026100.1"/>
</dbReference>
<proteinExistence type="predicted"/>
<dbReference type="PANTHER" id="PTHR19384:SF17">
    <property type="entry name" value="NADPH--CYTOCHROME P450 REDUCTASE"/>
    <property type="match status" value="1"/>
</dbReference>
<name>A0A2N5CUP4_9CAUL</name>
<dbReference type="InterPro" id="IPR017938">
    <property type="entry name" value="Riboflavin_synthase-like_b-brl"/>
</dbReference>
<dbReference type="OrthoDB" id="9791166at2"/>
<dbReference type="PROSITE" id="PS51384">
    <property type="entry name" value="FAD_FR"/>
    <property type="match status" value="1"/>
</dbReference>
<evidence type="ECO:0000256" key="3">
    <source>
        <dbReference type="ARBA" id="ARBA00022982"/>
    </source>
</evidence>
<feature type="transmembrane region" description="Helical" evidence="5">
    <location>
        <begin position="15"/>
        <end position="38"/>
    </location>
</feature>
<organism evidence="9 10">
    <name type="scientific">Caulobacter flavus</name>
    <dbReference type="NCBI Taxonomy" id="1679497"/>
    <lineage>
        <taxon>Bacteria</taxon>
        <taxon>Pseudomonadati</taxon>
        <taxon>Pseudomonadota</taxon>
        <taxon>Alphaproteobacteria</taxon>
        <taxon>Caulobacterales</taxon>
        <taxon>Caulobacteraceae</taxon>
        <taxon>Caulobacter</taxon>
    </lineage>
</organism>
<keyword evidence="11" id="KW-1185">Reference proteome</keyword>
<dbReference type="Gene3D" id="3.40.50.360">
    <property type="match status" value="1"/>
</dbReference>
<dbReference type="KEGG" id="cfh:C1707_01210"/>
<dbReference type="PRINTS" id="PR00369">
    <property type="entry name" value="FLAVODOXIN"/>
</dbReference>
<reference evidence="8 11" key="2">
    <citation type="submission" date="2018-01" db="EMBL/GenBank/DDBJ databases">
        <title>Complete genome sequence of Caulobacter flavus RHGG3.</title>
        <authorList>
            <person name="Yang E."/>
        </authorList>
    </citation>
    <scope>NUCLEOTIDE SEQUENCE [LARGE SCALE GENOMIC DNA]</scope>
    <source>
        <strain evidence="8 11">RHGG3</strain>
    </source>
</reference>
<dbReference type="GO" id="GO:0050660">
    <property type="term" value="F:flavin adenine dinucleotide binding"/>
    <property type="evidence" value="ECO:0007669"/>
    <property type="project" value="TreeGrafter"/>
</dbReference>
<keyword evidence="5" id="KW-0472">Membrane</keyword>
<evidence type="ECO:0000313" key="10">
    <source>
        <dbReference type="Proteomes" id="UP000234483"/>
    </source>
</evidence>
<dbReference type="PANTHER" id="PTHR19384">
    <property type="entry name" value="NITRIC OXIDE SYNTHASE-RELATED"/>
    <property type="match status" value="1"/>
</dbReference>
<keyword evidence="3" id="KW-0813">Transport</keyword>
<keyword evidence="5" id="KW-1133">Transmembrane helix</keyword>
<protein>
    <recommendedName>
        <fullName evidence="4">NADPH--hemoprotein reductase</fullName>
        <ecNumber evidence="4">1.6.2.4</ecNumber>
    </recommendedName>
</protein>
<dbReference type="Gene3D" id="3.40.50.80">
    <property type="entry name" value="Nucleotide-binding domain of ferredoxin-NADP reductase (FNR) module"/>
    <property type="match status" value="1"/>
</dbReference>
<dbReference type="Proteomes" id="UP000281192">
    <property type="component" value="Chromosome"/>
</dbReference>
<evidence type="ECO:0000256" key="2">
    <source>
        <dbReference type="ARBA" id="ARBA00022643"/>
    </source>
</evidence>
<dbReference type="EC" id="1.6.2.4" evidence="4"/>
<dbReference type="Proteomes" id="UP000234483">
    <property type="component" value="Unassembled WGS sequence"/>
</dbReference>
<evidence type="ECO:0000256" key="5">
    <source>
        <dbReference type="SAM" id="Phobius"/>
    </source>
</evidence>
<dbReference type="EMBL" id="PJRQ01000018">
    <property type="protein sequence ID" value="PLR17253.1"/>
    <property type="molecule type" value="Genomic_DNA"/>
</dbReference>
<evidence type="ECO:0000259" key="6">
    <source>
        <dbReference type="PROSITE" id="PS50902"/>
    </source>
</evidence>
<dbReference type="PROSITE" id="PS50902">
    <property type="entry name" value="FLAVODOXIN_LIKE"/>
    <property type="match status" value="1"/>
</dbReference>
<evidence type="ECO:0000256" key="4">
    <source>
        <dbReference type="ARBA" id="ARBA00023797"/>
    </source>
</evidence>
<dbReference type="Pfam" id="PF00258">
    <property type="entry name" value="Flavodoxin_1"/>
    <property type="match status" value="1"/>
</dbReference>
<dbReference type="Gene3D" id="2.40.30.10">
    <property type="entry name" value="Translation factors"/>
    <property type="match status" value="1"/>
</dbReference>
<dbReference type="InterPro" id="IPR039261">
    <property type="entry name" value="FNR_nucleotide-bd"/>
</dbReference>
<dbReference type="InterPro" id="IPR008254">
    <property type="entry name" value="Flavodoxin/NO_synth"/>
</dbReference>
<keyword evidence="2" id="KW-0288">FMN</keyword>
<keyword evidence="1" id="KW-0285">Flavoprotein</keyword>
<feature type="domain" description="FAD-binding FR-type" evidence="7">
    <location>
        <begin position="207"/>
        <end position="377"/>
    </location>
</feature>
<dbReference type="InterPro" id="IPR001433">
    <property type="entry name" value="OxRdtase_FAD/NAD-bd"/>
</dbReference>
<dbReference type="Pfam" id="PF00175">
    <property type="entry name" value="NAD_binding_1"/>
    <property type="match status" value="1"/>
</dbReference>
<evidence type="ECO:0000313" key="9">
    <source>
        <dbReference type="EMBL" id="PLR17253.1"/>
    </source>
</evidence>
<sequence length="516" mass="55132">MIDLISSLPPDTRRLALAAIVVGLYVLLCAGIALKVALRKRKAAREEAALAAGAGEPVLVAFASQTGFAEELAMATAKALQAAGLPVRLRELAAVEPADLTGRALFIVSTTGEGDAPDNARRFIRDVMATEPDLSGLSYAVLALGDTTYAQYCAFGRSLDAWLARNGGSRLFDTVEVDDGEAAALRHWQSQLSVLTGSTDAPDWSRPAYGRWTLADRRLLNPGSAGEGAFHVRLEPLDGGLDWQAGDIVEIGPRNAVAEVADLLARLSLDAAAPVKADEAATLGETLSWRRLPHEDAAIKALAGTAPQALVDALPALPHREYSIASLPADGGVELIVRLMRRADGKPGLGSGWLVEHAPVGGEIAGRVRSNRSFHAPQNDRPMILIGAGTGLAGLRSHLKARQALGRKRNWLLFGERASAHDFFHRDELEAWVASGVLERLDLAFSRDQADKVYVQHRLRAAADEVRAWVAQGAAIYVCGSLEGMSREVHAVLAEILGAAALEDLADQGRYRRDVY</sequence>
<keyword evidence="5" id="KW-0812">Transmembrane</keyword>
<accession>A0A2N5CUP4</accession>
<reference evidence="9 10" key="1">
    <citation type="submission" date="2017-12" db="EMBL/GenBank/DDBJ databases">
        <title>The genome sequence of Caulobacter flavus CGMCC1 15093.</title>
        <authorList>
            <person name="Gao J."/>
            <person name="Mao X."/>
            <person name="Sun J."/>
        </authorList>
    </citation>
    <scope>NUCLEOTIDE SEQUENCE [LARGE SCALE GENOMIC DNA]</scope>
    <source>
        <strain evidence="9 10">CGMCC1 15093</strain>
    </source>
</reference>
<dbReference type="CDD" id="cd06200">
    <property type="entry name" value="SiR_like1"/>
    <property type="match status" value="1"/>
</dbReference>
<dbReference type="EMBL" id="CP026100">
    <property type="protein sequence ID" value="AYV44985.1"/>
    <property type="molecule type" value="Genomic_DNA"/>
</dbReference>
<dbReference type="InterPro" id="IPR001094">
    <property type="entry name" value="Flavdoxin-like"/>
</dbReference>
<dbReference type="GO" id="GO:0005829">
    <property type="term" value="C:cytosol"/>
    <property type="evidence" value="ECO:0007669"/>
    <property type="project" value="TreeGrafter"/>
</dbReference>
<dbReference type="GO" id="GO:0010181">
    <property type="term" value="F:FMN binding"/>
    <property type="evidence" value="ECO:0007669"/>
    <property type="project" value="InterPro"/>
</dbReference>
<dbReference type="PRINTS" id="PR00371">
    <property type="entry name" value="FPNCR"/>
</dbReference>
<dbReference type="InterPro" id="IPR017927">
    <property type="entry name" value="FAD-bd_FR_type"/>
</dbReference>
<dbReference type="SUPFAM" id="SSF52218">
    <property type="entry name" value="Flavoproteins"/>
    <property type="match status" value="1"/>
</dbReference>
<dbReference type="InterPro" id="IPR001709">
    <property type="entry name" value="Flavoprot_Pyr_Nucl_cyt_Rdtase"/>
</dbReference>
<dbReference type="SUPFAM" id="SSF52343">
    <property type="entry name" value="Ferredoxin reductase-like, C-terminal NADP-linked domain"/>
    <property type="match status" value="1"/>
</dbReference>
<evidence type="ECO:0000256" key="1">
    <source>
        <dbReference type="ARBA" id="ARBA00022630"/>
    </source>
</evidence>